<gene>
    <name evidence="6" type="ORF">LEMA_P110960.1</name>
</gene>
<dbReference type="InterPro" id="IPR045063">
    <property type="entry name" value="Dynamin_N"/>
</dbReference>
<dbReference type="InterPro" id="IPR020850">
    <property type="entry name" value="GED_dom"/>
</dbReference>
<feature type="compositionally biased region" description="Low complexity" evidence="3">
    <location>
        <begin position="547"/>
        <end position="556"/>
    </location>
</feature>
<feature type="region of interest" description="Disordered" evidence="3">
    <location>
        <begin position="519"/>
        <end position="582"/>
    </location>
</feature>
<dbReference type="PANTHER" id="PTHR11566">
    <property type="entry name" value="DYNAMIN"/>
    <property type="match status" value="1"/>
</dbReference>
<dbReference type="Proteomes" id="UP000002668">
    <property type="component" value="Genome"/>
</dbReference>
<dbReference type="HOGENOM" id="CLU_008964_4_0_1"/>
<dbReference type="PANTHER" id="PTHR11566:SF131">
    <property type="entry name" value="GTPASE, PUTATIVE (AFU_ORTHOLOGUE AFUA_6G07630)-RELATED"/>
    <property type="match status" value="1"/>
</dbReference>
<dbReference type="VEuPathDB" id="FungiDB:LEMA_P110960.1"/>
<dbReference type="Pfam" id="PF00350">
    <property type="entry name" value="Dynamin_N"/>
    <property type="match status" value="1"/>
</dbReference>
<keyword evidence="1" id="KW-0547">Nucleotide-binding</keyword>
<protein>
    <submittedName>
        <fullName evidence="6">Similar to dynamin family protein</fullName>
    </submittedName>
</protein>
<dbReference type="AlphaFoldDB" id="E4ZXT2"/>
<evidence type="ECO:0000313" key="7">
    <source>
        <dbReference type="Proteomes" id="UP000002668"/>
    </source>
</evidence>
<feature type="domain" description="GED" evidence="4">
    <location>
        <begin position="767"/>
        <end position="864"/>
    </location>
</feature>
<dbReference type="InterPro" id="IPR027417">
    <property type="entry name" value="P-loop_NTPase"/>
</dbReference>
<dbReference type="GO" id="GO:0005737">
    <property type="term" value="C:cytoplasm"/>
    <property type="evidence" value="ECO:0007669"/>
    <property type="project" value="TreeGrafter"/>
</dbReference>
<reference evidence="7" key="1">
    <citation type="journal article" date="2011" name="Nat. Commun.">
        <title>Effector diversification within compartments of the Leptosphaeria maculans genome affected by Repeat-Induced Point mutations.</title>
        <authorList>
            <person name="Rouxel T."/>
            <person name="Grandaubert J."/>
            <person name="Hane J.K."/>
            <person name="Hoede C."/>
            <person name="van de Wouw A.P."/>
            <person name="Couloux A."/>
            <person name="Dominguez V."/>
            <person name="Anthouard V."/>
            <person name="Bally P."/>
            <person name="Bourras S."/>
            <person name="Cozijnsen A.J."/>
            <person name="Ciuffetti L.M."/>
            <person name="Degrave A."/>
            <person name="Dilmaghani A."/>
            <person name="Duret L."/>
            <person name="Fudal I."/>
            <person name="Goodwin S.B."/>
            <person name="Gout L."/>
            <person name="Glaser N."/>
            <person name="Linglin J."/>
            <person name="Kema G.H.J."/>
            <person name="Lapalu N."/>
            <person name="Lawrence C.B."/>
            <person name="May K."/>
            <person name="Meyer M."/>
            <person name="Ollivier B."/>
            <person name="Poulain J."/>
            <person name="Schoch C.L."/>
            <person name="Simon A."/>
            <person name="Spatafora J.W."/>
            <person name="Stachowiak A."/>
            <person name="Turgeon B.G."/>
            <person name="Tyler B.M."/>
            <person name="Vincent D."/>
            <person name="Weissenbach J."/>
            <person name="Amselem J."/>
            <person name="Quesneville H."/>
            <person name="Oliver R.P."/>
            <person name="Wincker P."/>
            <person name="Balesdent M.-H."/>
            <person name="Howlett B.J."/>
        </authorList>
    </citation>
    <scope>NUCLEOTIDE SEQUENCE [LARGE SCALE GENOMIC DNA]</scope>
    <source>
        <strain evidence="7">JN3 / isolate v23.1.3 / race Av1-4-5-6-7-8</strain>
    </source>
</reference>
<dbReference type="GeneID" id="13289896"/>
<organism evidence="7">
    <name type="scientific">Leptosphaeria maculans (strain JN3 / isolate v23.1.3 / race Av1-4-5-6-7-8)</name>
    <name type="common">Blackleg fungus</name>
    <name type="synonym">Phoma lingam</name>
    <dbReference type="NCBI Taxonomy" id="985895"/>
    <lineage>
        <taxon>Eukaryota</taxon>
        <taxon>Fungi</taxon>
        <taxon>Dikarya</taxon>
        <taxon>Ascomycota</taxon>
        <taxon>Pezizomycotina</taxon>
        <taxon>Dothideomycetes</taxon>
        <taxon>Pleosporomycetidae</taxon>
        <taxon>Pleosporales</taxon>
        <taxon>Pleosporineae</taxon>
        <taxon>Leptosphaeriaceae</taxon>
        <taxon>Plenodomus</taxon>
        <taxon>Plenodomus lingam/Leptosphaeria maculans species complex</taxon>
    </lineage>
</organism>
<proteinExistence type="predicted"/>
<feature type="compositionally biased region" description="Low complexity" evidence="3">
    <location>
        <begin position="27"/>
        <end position="37"/>
    </location>
</feature>
<dbReference type="eggNOG" id="KOG0446">
    <property type="taxonomic scope" value="Eukaryota"/>
</dbReference>
<dbReference type="STRING" id="985895.E4ZXT2"/>
<dbReference type="InterPro" id="IPR022812">
    <property type="entry name" value="Dynamin"/>
</dbReference>
<evidence type="ECO:0000313" key="6">
    <source>
        <dbReference type="EMBL" id="CBX96177.1"/>
    </source>
</evidence>
<evidence type="ECO:0000256" key="3">
    <source>
        <dbReference type="SAM" id="MobiDB-lite"/>
    </source>
</evidence>
<dbReference type="GO" id="GO:0031623">
    <property type="term" value="P:receptor internalization"/>
    <property type="evidence" value="ECO:0007669"/>
    <property type="project" value="TreeGrafter"/>
</dbReference>
<dbReference type="GO" id="GO:0003924">
    <property type="term" value="F:GTPase activity"/>
    <property type="evidence" value="ECO:0007669"/>
    <property type="project" value="InterPro"/>
</dbReference>
<dbReference type="CDD" id="cd08771">
    <property type="entry name" value="DLP_1"/>
    <property type="match status" value="1"/>
</dbReference>
<dbReference type="InterPro" id="IPR030381">
    <property type="entry name" value="G_DYNAMIN_dom"/>
</dbReference>
<evidence type="ECO:0000259" key="5">
    <source>
        <dbReference type="PROSITE" id="PS51718"/>
    </source>
</evidence>
<dbReference type="OrthoDB" id="5061070at2759"/>
<accession>E4ZXT2</accession>
<dbReference type="GO" id="GO:0008017">
    <property type="term" value="F:microtubule binding"/>
    <property type="evidence" value="ECO:0007669"/>
    <property type="project" value="TreeGrafter"/>
</dbReference>
<dbReference type="Gene3D" id="3.40.50.300">
    <property type="entry name" value="P-loop containing nucleotide triphosphate hydrolases"/>
    <property type="match status" value="1"/>
</dbReference>
<dbReference type="Pfam" id="PF01031">
    <property type="entry name" value="Dynamin_M"/>
    <property type="match status" value="1"/>
</dbReference>
<dbReference type="SMART" id="SM00053">
    <property type="entry name" value="DYNc"/>
    <property type="match status" value="1"/>
</dbReference>
<dbReference type="Gene3D" id="1.20.120.1240">
    <property type="entry name" value="Dynamin, middle domain"/>
    <property type="match status" value="1"/>
</dbReference>
<feature type="compositionally biased region" description="Basic and acidic residues" evidence="3">
    <location>
        <begin position="38"/>
        <end position="48"/>
    </location>
</feature>
<evidence type="ECO:0000256" key="1">
    <source>
        <dbReference type="ARBA" id="ARBA00022741"/>
    </source>
</evidence>
<dbReference type="InterPro" id="IPR003130">
    <property type="entry name" value="GED"/>
</dbReference>
<keyword evidence="2" id="KW-0342">GTP-binding</keyword>
<dbReference type="InterPro" id="IPR001401">
    <property type="entry name" value="Dynamin_GTPase"/>
</dbReference>
<dbReference type="PRINTS" id="PR00195">
    <property type="entry name" value="DYNAMIN"/>
</dbReference>
<dbReference type="GO" id="GO:0005525">
    <property type="term" value="F:GTP binding"/>
    <property type="evidence" value="ECO:0007669"/>
    <property type="project" value="InterPro"/>
</dbReference>
<sequence length="895" mass="101053">MSKRSSKGLKPNASAAITSDEGENSDTTLESRQSTSRSTRDETSRLSEELEPMSIDDVSDQSSSNVAPHDEIDPLGRDVKEAATALSQLEGLGLQKFDISLPRCIVLGQQSTGKSSVIEAISGIKTPRDTDTCTCCPLYINMKPSNTSNDTWTARVSLQRDYVLDTRPKEAAKELFPGWIPTESRRIFFAETRSRLDLEGIIRSAQSANLNPLIDPKAFLATPGPRIDMNQNKFSPNVVCIDITEPGLPSLSFFDLPGLISQAETDEEAYTVPLVQNLVGQYVEEEGSLILVTCDLGTDIANSTAAGLARQYHATDRCIGVLTKPDLLAPGTTDQSLLNVLDGKRFKLGHGYFVVKNLNKQEIRDGLGHREARANEMEFFSKGRWASNLRRFQDRFGTKNLQLYLSKQLAKRTFNRLPEIRSQIRAQLNDIENELERIPVTPAHSAVRAITDHIMEFSLDVRYEMEGEHGYTEWWNTWERIQNDFRNALMAMKPALMTKGLLDEGIYACTLPGTSADNAFPIDSDDDDDIPMHDVQVSPKKRKLEDSSQTQSSSKSAVMGAKQHPKGSPSKRSEKKPVPSGFAKFKKSYNLDAVVHEISQSSKSKIPNQIHPKVRDAMIVEPLKDWRRPMNLLFSNLENEISSRMQFLFNKHFVKRQGTELFQQSWKIIHEILSNNINQQQTTMAQEALEDELEGPYIFHQDVFNQEKATVREIYRQHRQHMRFGVFLSEANGSLGRKLTQNEQDKVRKDNMKMALIAKEPEPYEKVIDLIAEITSYYNIAARRFHDSICMRIESKFFKQLRTQLREELETGLGIRDEDHGPVIAQRLLVKSPEHEKRRQQLLIRKEALSKGLECLSMLDVKYQCVSSGSADGATDEFGHEGSDSFMITPPVEGF</sequence>
<evidence type="ECO:0000256" key="2">
    <source>
        <dbReference type="ARBA" id="ARBA00023134"/>
    </source>
</evidence>
<name>E4ZXT2_LEPMJ</name>
<evidence type="ECO:0000259" key="4">
    <source>
        <dbReference type="PROSITE" id="PS51388"/>
    </source>
</evidence>
<dbReference type="GO" id="GO:0005874">
    <property type="term" value="C:microtubule"/>
    <property type="evidence" value="ECO:0007669"/>
    <property type="project" value="TreeGrafter"/>
</dbReference>
<dbReference type="PROSITE" id="PS51388">
    <property type="entry name" value="GED"/>
    <property type="match status" value="1"/>
</dbReference>
<feature type="region of interest" description="Disordered" evidence="3">
    <location>
        <begin position="1"/>
        <end position="74"/>
    </location>
</feature>
<dbReference type="InterPro" id="IPR000375">
    <property type="entry name" value="Dynamin_stalk"/>
</dbReference>
<dbReference type="OMA" id="IMCSMPM"/>
<feature type="domain" description="Dynamin-type G" evidence="5">
    <location>
        <begin position="98"/>
        <end position="418"/>
    </location>
</feature>
<dbReference type="PROSITE" id="PS51718">
    <property type="entry name" value="G_DYNAMIN_2"/>
    <property type="match status" value="1"/>
</dbReference>
<keyword evidence="7" id="KW-1185">Reference proteome</keyword>
<dbReference type="InParanoid" id="E4ZXT2"/>
<dbReference type="Pfam" id="PF02212">
    <property type="entry name" value="GED"/>
    <property type="match status" value="1"/>
</dbReference>
<dbReference type="SUPFAM" id="SSF52540">
    <property type="entry name" value="P-loop containing nucleoside triphosphate hydrolases"/>
    <property type="match status" value="1"/>
</dbReference>
<dbReference type="GO" id="GO:0005886">
    <property type="term" value="C:plasma membrane"/>
    <property type="evidence" value="ECO:0007669"/>
    <property type="project" value="TreeGrafter"/>
</dbReference>
<dbReference type="EMBL" id="FP929128">
    <property type="protein sequence ID" value="CBX96177.1"/>
    <property type="molecule type" value="Genomic_DNA"/>
</dbReference>